<name>A0A674AL03_SALTR</name>
<dbReference type="Ensembl" id="ENSSTUT00000063083.1">
    <property type="protein sequence ID" value="ENSSTUP00000059943.1"/>
    <property type="gene ID" value="ENSSTUG00000025824.1"/>
</dbReference>
<dbReference type="Proteomes" id="UP000472277">
    <property type="component" value="Chromosome 6"/>
</dbReference>
<evidence type="ECO:0000313" key="1">
    <source>
        <dbReference type="Ensembl" id="ENSSTUP00000059943.1"/>
    </source>
</evidence>
<dbReference type="InParanoid" id="A0A674AL03"/>
<evidence type="ECO:0000313" key="2">
    <source>
        <dbReference type="Proteomes" id="UP000472277"/>
    </source>
</evidence>
<dbReference type="OMA" id="FERCGNS"/>
<proteinExistence type="predicted"/>
<reference evidence="1" key="1">
    <citation type="submission" date="2025-08" db="UniProtKB">
        <authorList>
            <consortium name="Ensembl"/>
        </authorList>
    </citation>
    <scope>IDENTIFICATION</scope>
</reference>
<reference evidence="1" key="2">
    <citation type="submission" date="2025-09" db="UniProtKB">
        <authorList>
            <consortium name="Ensembl"/>
        </authorList>
    </citation>
    <scope>IDENTIFICATION</scope>
</reference>
<dbReference type="AlphaFoldDB" id="A0A674AL03"/>
<sequence>MDCVLFTGKISQVLFNWSISLFRGIRAVTSGGGGSYNPVQPMQNAGMFGVYDNKDGGGWNTTKDAYTSFGARPDRGKSAFFNNGGSAPRGSFPDPCGYVILDSYQRGGFGGSGNSRWVEESRDDEDWSKPTQANERLEQELFAGGNTGINFDNYDDIPVEATGQNCPHHIDSVSPQVFLPNNSVSDPVALMSY</sequence>
<keyword evidence="2" id="KW-1185">Reference proteome</keyword>
<protein>
    <submittedName>
        <fullName evidence="1">Uncharacterized protein</fullName>
    </submittedName>
</protein>
<dbReference type="GeneTree" id="ENSGT00940000154443"/>
<accession>A0A674AL03</accession>
<organism evidence="1 2">
    <name type="scientific">Salmo trutta</name>
    <name type="common">Brown trout</name>
    <dbReference type="NCBI Taxonomy" id="8032"/>
    <lineage>
        <taxon>Eukaryota</taxon>
        <taxon>Metazoa</taxon>
        <taxon>Chordata</taxon>
        <taxon>Craniata</taxon>
        <taxon>Vertebrata</taxon>
        <taxon>Euteleostomi</taxon>
        <taxon>Actinopterygii</taxon>
        <taxon>Neopterygii</taxon>
        <taxon>Teleostei</taxon>
        <taxon>Protacanthopterygii</taxon>
        <taxon>Salmoniformes</taxon>
        <taxon>Salmonidae</taxon>
        <taxon>Salmoninae</taxon>
        <taxon>Salmo</taxon>
    </lineage>
</organism>